<evidence type="ECO:0000313" key="19">
    <source>
        <dbReference type="Proteomes" id="UP000224854"/>
    </source>
</evidence>
<evidence type="ECO:0000256" key="15">
    <source>
        <dbReference type="SAM" id="MobiDB-lite"/>
    </source>
</evidence>
<dbReference type="PANTHER" id="PTHR11538">
    <property type="entry name" value="PHENYLALANYL-TRNA SYNTHETASE"/>
    <property type="match status" value="1"/>
</dbReference>
<evidence type="ECO:0000256" key="3">
    <source>
        <dbReference type="ARBA" id="ARBA00012814"/>
    </source>
</evidence>
<dbReference type="EC" id="6.1.1.20" evidence="3"/>
<dbReference type="PANTHER" id="PTHR11538:SF41">
    <property type="entry name" value="PHENYLALANINE--TRNA LIGASE, MITOCHONDRIAL"/>
    <property type="match status" value="1"/>
</dbReference>
<keyword evidence="19" id="KW-1185">Reference proteome</keyword>
<feature type="compositionally biased region" description="Basic and acidic residues" evidence="15">
    <location>
        <begin position="44"/>
        <end position="54"/>
    </location>
</feature>
<accession>A0A2C5Z9R9</accession>
<dbReference type="InterPro" id="IPR036690">
    <property type="entry name" value="Fdx_antiC-bd_sf"/>
</dbReference>
<evidence type="ECO:0000259" key="16">
    <source>
        <dbReference type="PROSITE" id="PS50862"/>
    </source>
</evidence>
<dbReference type="GO" id="GO:0005759">
    <property type="term" value="C:mitochondrial matrix"/>
    <property type="evidence" value="ECO:0007669"/>
    <property type="project" value="UniProtKB-SubCell"/>
</dbReference>
<dbReference type="Pfam" id="PF03147">
    <property type="entry name" value="FDX-ACB"/>
    <property type="match status" value="1"/>
</dbReference>
<dbReference type="FunFam" id="3.30.70.380:FF:000002">
    <property type="entry name" value="phenylalanine--tRNA ligase, mitochondrial"/>
    <property type="match status" value="1"/>
</dbReference>
<evidence type="ECO:0000256" key="9">
    <source>
        <dbReference type="ARBA" id="ARBA00023128"/>
    </source>
</evidence>
<evidence type="ECO:0000256" key="4">
    <source>
        <dbReference type="ARBA" id="ARBA00022598"/>
    </source>
</evidence>
<keyword evidence="6" id="KW-0067">ATP-binding</keyword>
<evidence type="ECO:0000313" key="18">
    <source>
        <dbReference type="EMBL" id="PHH76154.1"/>
    </source>
</evidence>
<dbReference type="InterPro" id="IPR004530">
    <property type="entry name" value="Phe-tRNA-synth_IIc_mito"/>
</dbReference>
<keyword evidence="7" id="KW-0648">Protein biosynthesis</keyword>
<organism evidence="18 19">
    <name type="scientific">Ophiocordyceps australis</name>
    <dbReference type="NCBI Taxonomy" id="1399860"/>
    <lineage>
        <taxon>Eukaryota</taxon>
        <taxon>Fungi</taxon>
        <taxon>Dikarya</taxon>
        <taxon>Ascomycota</taxon>
        <taxon>Pezizomycotina</taxon>
        <taxon>Sordariomycetes</taxon>
        <taxon>Hypocreomycetidae</taxon>
        <taxon>Hypocreales</taxon>
        <taxon>Ophiocordycipitaceae</taxon>
        <taxon>Ophiocordyceps</taxon>
    </lineage>
</organism>
<feature type="region of interest" description="Disordered" evidence="15">
    <location>
        <begin position="40"/>
        <end position="67"/>
    </location>
</feature>
<dbReference type="InterPro" id="IPR045864">
    <property type="entry name" value="aa-tRNA-synth_II/BPL/LPL"/>
</dbReference>
<evidence type="ECO:0000259" key="17">
    <source>
        <dbReference type="PROSITE" id="PS51447"/>
    </source>
</evidence>
<proteinExistence type="inferred from homology"/>
<dbReference type="GO" id="GO:0005524">
    <property type="term" value="F:ATP binding"/>
    <property type="evidence" value="ECO:0007669"/>
    <property type="project" value="UniProtKB-KW"/>
</dbReference>
<dbReference type="CDD" id="cd00496">
    <property type="entry name" value="PheRS_alpha_core"/>
    <property type="match status" value="1"/>
</dbReference>
<dbReference type="SMART" id="SM00896">
    <property type="entry name" value="FDX-ACB"/>
    <property type="match status" value="1"/>
</dbReference>
<evidence type="ECO:0000256" key="5">
    <source>
        <dbReference type="ARBA" id="ARBA00022741"/>
    </source>
</evidence>
<evidence type="ECO:0000256" key="12">
    <source>
        <dbReference type="ARBA" id="ARBA00049255"/>
    </source>
</evidence>
<comment type="catalytic activity">
    <reaction evidence="12">
        <text>tRNA(Phe) + L-phenylalanine + ATP = L-phenylalanyl-tRNA(Phe) + AMP + diphosphate + H(+)</text>
        <dbReference type="Rhea" id="RHEA:19413"/>
        <dbReference type="Rhea" id="RHEA-COMP:9668"/>
        <dbReference type="Rhea" id="RHEA-COMP:9699"/>
        <dbReference type="ChEBI" id="CHEBI:15378"/>
        <dbReference type="ChEBI" id="CHEBI:30616"/>
        <dbReference type="ChEBI" id="CHEBI:33019"/>
        <dbReference type="ChEBI" id="CHEBI:58095"/>
        <dbReference type="ChEBI" id="CHEBI:78442"/>
        <dbReference type="ChEBI" id="CHEBI:78531"/>
        <dbReference type="ChEBI" id="CHEBI:456215"/>
        <dbReference type="EC" id="6.1.1.20"/>
    </reaction>
</comment>
<protein>
    <recommendedName>
        <fullName evidence="14">Phenylalanine--tRNA ligase, mitochondrial</fullName>
        <ecNumber evidence="3">6.1.1.20</ecNumber>
    </recommendedName>
    <alternativeName>
        <fullName evidence="11">Phenylalanyl-tRNA synthetase</fullName>
    </alternativeName>
</protein>
<feature type="domain" description="Aminoacyl-transfer RNA synthetases class-II family profile" evidence="16">
    <location>
        <begin position="243"/>
        <end position="401"/>
    </location>
</feature>
<name>A0A2C5Z9R9_9HYPO</name>
<dbReference type="NCBIfam" id="TIGR00469">
    <property type="entry name" value="pheS_mito"/>
    <property type="match status" value="1"/>
</dbReference>
<comment type="caution">
    <text evidence="18">The sequence shown here is derived from an EMBL/GenBank/DDBJ whole genome shotgun (WGS) entry which is preliminary data.</text>
</comment>
<dbReference type="GO" id="GO:0004826">
    <property type="term" value="F:phenylalanine-tRNA ligase activity"/>
    <property type="evidence" value="ECO:0007669"/>
    <property type="project" value="UniProtKB-EC"/>
</dbReference>
<feature type="domain" description="FDX-ACB" evidence="17">
    <location>
        <begin position="403"/>
        <end position="506"/>
    </location>
</feature>
<dbReference type="SUPFAM" id="SSF55681">
    <property type="entry name" value="Class II aaRS and biotin synthetases"/>
    <property type="match status" value="1"/>
</dbReference>
<dbReference type="FunFam" id="3.30.930.10:FF:000053">
    <property type="entry name" value="Phenylalanyl-tRNA synthetase mitochondrial"/>
    <property type="match status" value="1"/>
</dbReference>
<dbReference type="SUPFAM" id="SSF54991">
    <property type="entry name" value="Anticodon-binding domain of PheRS"/>
    <property type="match status" value="1"/>
</dbReference>
<dbReference type="Proteomes" id="UP000224854">
    <property type="component" value="Unassembled WGS sequence"/>
</dbReference>
<keyword evidence="10" id="KW-0030">Aminoacyl-tRNA synthetase</keyword>
<sequence length="506" mass="57980">MSIRPAPILRTLERRAYALSSCLLDLPPLCIVRPYSSQAQAKSEPPRFQEDTRAKPGSKTRATPTSSVEIRAKSYTVDAAWYNLTPTVLDATSRQLHLQPHHPLSITRRIIEQHFPTPTFTHYNSLPPVVSTQQNFDSLCFKSDHPGRQRSDTYYLNQTTLLRTHTSAHQLDTFRNNKSDGYLITADVYRRDEIDRSHYPVFHQVEGALTWDRDKLPNGHVAKAAMQDLSKFTVPNLIIQDENPAFHAERNPVQSRHHTQAEVEAISQHLKRSLEKMVVDMIARATKARAVANGSDDQQQEVRVRWVEAYFPFTTPSWELELFYDGDWHEVLGCGIVHQQILIDAGVPSRVGWAFGIGLERIAMMLFDIPDIRLFWSKDERFLSQFEGLSASLDVLPRFVPFSKHPPCPKDVSFWLPRAEAFEGGGVMGQSQWNDNDVMDLVRNVAGDVVEDVKLIDVWTSPKGDESKMFRIIYRSLERTLTNEETNHYHENVRRALEEELGVKLR</sequence>
<evidence type="ECO:0000256" key="8">
    <source>
        <dbReference type="ARBA" id="ARBA00022946"/>
    </source>
</evidence>
<evidence type="ECO:0000256" key="10">
    <source>
        <dbReference type="ARBA" id="ARBA00023146"/>
    </source>
</evidence>
<keyword evidence="9" id="KW-0496">Mitochondrion</keyword>
<dbReference type="EMBL" id="NJEU01000332">
    <property type="protein sequence ID" value="PHH76154.1"/>
    <property type="molecule type" value="Genomic_DNA"/>
</dbReference>
<comment type="subcellular location">
    <subcellularLocation>
        <location evidence="1">Mitochondrion matrix</location>
    </subcellularLocation>
</comment>
<dbReference type="InterPro" id="IPR006195">
    <property type="entry name" value="aa-tRNA-synth_II"/>
</dbReference>
<evidence type="ECO:0000256" key="1">
    <source>
        <dbReference type="ARBA" id="ARBA00004305"/>
    </source>
</evidence>
<comment type="function">
    <text evidence="13">Is responsible for the charging of tRNA(Phe) with phenylalanine in mitochondrial translation.</text>
</comment>
<evidence type="ECO:0000256" key="2">
    <source>
        <dbReference type="ARBA" id="ARBA00008226"/>
    </source>
</evidence>
<evidence type="ECO:0000256" key="13">
    <source>
        <dbReference type="ARBA" id="ARBA00057761"/>
    </source>
</evidence>
<dbReference type="AlphaFoldDB" id="A0A2C5Z9R9"/>
<keyword evidence="8" id="KW-0809">Transit peptide</keyword>
<dbReference type="OrthoDB" id="4457at2759"/>
<evidence type="ECO:0000256" key="6">
    <source>
        <dbReference type="ARBA" id="ARBA00022840"/>
    </source>
</evidence>
<dbReference type="PROSITE" id="PS51447">
    <property type="entry name" value="FDX_ACB"/>
    <property type="match status" value="1"/>
</dbReference>
<dbReference type="InterPro" id="IPR002319">
    <property type="entry name" value="Phenylalanyl-tRNA_Synthase"/>
</dbReference>
<dbReference type="Gene3D" id="3.30.70.380">
    <property type="entry name" value="Ferrodoxin-fold anticodon-binding domain"/>
    <property type="match status" value="1"/>
</dbReference>
<dbReference type="Pfam" id="PF01409">
    <property type="entry name" value="tRNA-synt_2d"/>
    <property type="match status" value="2"/>
</dbReference>
<dbReference type="InterPro" id="IPR005121">
    <property type="entry name" value="Fdx_antiC-bd"/>
</dbReference>
<keyword evidence="5" id="KW-0547">Nucleotide-binding</keyword>
<dbReference type="PROSITE" id="PS50862">
    <property type="entry name" value="AA_TRNA_LIGASE_II"/>
    <property type="match status" value="1"/>
</dbReference>
<reference evidence="18 19" key="1">
    <citation type="submission" date="2017-06" db="EMBL/GenBank/DDBJ databases">
        <title>Ant-infecting Ophiocordyceps genomes reveal a high diversity of potential behavioral manipulation genes and a possible major role for enterotoxins.</title>
        <authorList>
            <person name="De Bekker C."/>
            <person name="Evans H.C."/>
            <person name="Brachmann A."/>
            <person name="Hughes D.P."/>
        </authorList>
    </citation>
    <scope>NUCLEOTIDE SEQUENCE [LARGE SCALE GENOMIC DNA]</scope>
    <source>
        <strain evidence="18 19">1348a</strain>
    </source>
</reference>
<gene>
    <name evidence="18" type="ORF">CDD82_4125</name>
</gene>
<dbReference type="GO" id="GO:0006432">
    <property type="term" value="P:phenylalanyl-tRNA aminoacylation"/>
    <property type="evidence" value="ECO:0007669"/>
    <property type="project" value="InterPro"/>
</dbReference>
<dbReference type="Gene3D" id="3.30.930.10">
    <property type="entry name" value="Bira Bifunctional Protein, Domain 2"/>
    <property type="match status" value="1"/>
</dbReference>
<evidence type="ECO:0000256" key="7">
    <source>
        <dbReference type="ARBA" id="ARBA00022917"/>
    </source>
</evidence>
<evidence type="ECO:0000256" key="14">
    <source>
        <dbReference type="ARBA" id="ARBA00073229"/>
    </source>
</evidence>
<comment type="similarity">
    <text evidence="2">Belongs to the class-II aminoacyl-tRNA synthetase family.</text>
</comment>
<evidence type="ECO:0000256" key="11">
    <source>
        <dbReference type="ARBA" id="ARBA00031194"/>
    </source>
</evidence>
<keyword evidence="4" id="KW-0436">Ligase</keyword>
<dbReference type="GO" id="GO:0000049">
    <property type="term" value="F:tRNA binding"/>
    <property type="evidence" value="ECO:0007669"/>
    <property type="project" value="InterPro"/>
</dbReference>